<evidence type="ECO:0000313" key="10">
    <source>
        <dbReference type="EMBL" id="RYN44466.1"/>
    </source>
</evidence>
<dbReference type="InterPro" id="IPR051087">
    <property type="entry name" value="Mitochondrial_ACSM"/>
</dbReference>
<dbReference type="GO" id="GO:0031956">
    <property type="term" value="F:medium-chain fatty acid-CoA ligase activity"/>
    <property type="evidence" value="ECO:0007669"/>
    <property type="project" value="UniProtKB-EC"/>
</dbReference>
<gene>
    <name evidence="10" type="ORF">AA0114_g9968</name>
</gene>
<keyword evidence="5" id="KW-0067">ATP-binding</keyword>
<dbReference type="GO" id="GO:0004321">
    <property type="term" value="F:fatty-acyl-CoA synthase activity"/>
    <property type="evidence" value="ECO:0007669"/>
    <property type="project" value="TreeGrafter"/>
</dbReference>
<dbReference type="Pfam" id="PF00501">
    <property type="entry name" value="AMP-binding"/>
    <property type="match status" value="1"/>
</dbReference>
<dbReference type="SUPFAM" id="SSF56801">
    <property type="entry name" value="Acetyl-CoA synthetase-like"/>
    <property type="match status" value="1"/>
</dbReference>
<dbReference type="InterPro" id="IPR042099">
    <property type="entry name" value="ANL_N_sf"/>
</dbReference>
<evidence type="ECO:0000256" key="7">
    <source>
        <dbReference type="ARBA" id="ARBA00048477"/>
    </source>
</evidence>
<evidence type="ECO:0000256" key="4">
    <source>
        <dbReference type="ARBA" id="ARBA00022741"/>
    </source>
</evidence>
<evidence type="ECO:0000256" key="1">
    <source>
        <dbReference type="ARBA" id="ARBA00004685"/>
    </source>
</evidence>
<sequence length="598" mass="66886">MATLDLKPSEMPHKFNFAVDVIDKWADQRDDLQAMHWVSQDESNTRHMTFKYFSRQSHRIAILLDQLGFGKGDTMTMVLPRVPAWWEVALAAIRSGIILSPGPNLLTEKEIQYRCNKTKSRLFVGDETSVSKFLAVRQHCPTVKHIIRVGDGTRSQDVSSLYAALEDIETHARFDSLYQEWSSPAMIYFTSGTSGHPKMVRHNQVMLSLGKVPSTSHLAGSRQSPLEHCGPRFVKSFTREVQNDIVDPLAGWAKAAWSFFGAWNSGATLFVHDDRGAFSAKRTVDILCRYPITTLCAAPLIFRQLVSPELEDHFKRNPPAALAHCTTAGEALNAIVTQRWRQLTGLDIYEGYGQTETALLCANLKGSTIRPGSMGKPAPGVPLHIITATGAEAAHNEEGDIAVLLSDRKGSSNFFGIFDGYVQEDNTCTRNERTVTVDGEVKSYYLTGDRATRDQDGYFWFVGRADDVINSSGYRIGMLEPQRFESLFPDNFLGPFEVESTLKLHPAVVEAAVISSPDPGRGEVVKAFVVRTREYENAPPQELEQELQTFCKKNAAPYKYPRKLEFVEGSFLPRTTSGKIQRALLRKLEWRKEAGSKL</sequence>
<protein>
    <recommendedName>
        <fullName evidence="6">medium-chain acyl-CoA ligase</fullName>
        <ecNumber evidence="6">6.2.1.2</ecNumber>
    </recommendedName>
</protein>
<dbReference type="PROSITE" id="PS00455">
    <property type="entry name" value="AMP_BINDING"/>
    <property type="match status" value="1"/>
</dbReference>
<dbReference type="Proteomes" id="UP000292402">
    <property type="component" value="Unassembled WGS sequence"/>
</dbReference>
<evidence type="ECO:0000256" key="5">
    <source>
        <dbReference type="ARBA" id="ARBA00022840"/>
    </source>
</evidence>
<evidence type="ECO:0000256" key="2">
    <source>
        <dbReference type="ARBA" id="ARBA00006432"/>
    </source>
</evidence>
<reference evidence="11" key="1">
    <citation type="journal article" date="2019" name="bioRxiv">
        <title>Genomics, evolutionary history and diagnostics of the Alternaria alternata species group including apple and Asian pear pathotypes.</title>
        <authorList>
            <person name="Armitage A.D."/>
            <person name="Cockerton H.M."/>
            <person name="Sreenivasaprasad S."/>
            <person name="Woodhall J.W."/>
            <person name="Lane C.R."/>
            <person name="Harrison R.J."/>
            <person name="Clarkson J.P."/>
        </authorList>
    </citation>
    <scope>NUCLEOTIDE SEQUENCE [LARGE SCALE GENOMIC DNA]</scope>
    <source>
        <strain evidence="11">FERA 1082</strain>
    </source>
</reference>
<dbReference type="GO" id="GO:0006637">
    <property type="term" value="P:acyl-CoA metabolic process"/>
    <property type="evidence" value="ECO:0007669"/>
    <property type="project" value="TreeGrafter"/>
</dbReference>
<feature type="domain" description="AMP-binding enzyme C-terminal" evidence="9">
    <location>
        <begin position="497"/>
        <end position="579"/>
    </location>
</feature>
<dbReference type="GO" id="GO:0005524">
    <property type="term" value="F:ATP binding"/>
    <property type="evidence" value="ECO:0007669"/>
    <property type="project" value="UniProtKB-KW"/>
</dbReference>
<dbReference type="PANTHER" id="PTHR43605">
    <property type="entry name" value="ACYL-COENZYME A SYNTHETASE"/>
    <property type="match status" value="1"/>
</dbReference>
<dbReference type="PANTHER" id="PTHR43605:SF10">
    <property type="entry name" value="ACYL-COA SYNTHETASE MEDIUM CHAIN FAMILY MEMBER 3"/>
    <property type="match status" value="1"/>
</dbReference>
<keyword evidence="4" id="KW-0547">Nucleotide-binding</keyword>
<organism evidence="10 11">
    <name type="scientific">Alternaria tenuissima</name>
    <dbReference type="NCBI Taxonomy" id="119927"/>
    <lineage>
        <taxon>Eukaryota</taxon>
        <taxon>Fungi</taxon>
        <taxon>Dikarya</taxon>
        <taxon>Ascomycota</taxon>
        <taxon>Pezizomycotina</taxon>
        <taxon>Dothideomycetes</taxon>
        <taxon>Pleosporomycetidae</taxon>
        <taxon>Pleosporales</taxon>
        <taxon>Pleosporineae</taxon>
        <taxon>Pleosporaceae</taxon>
        <taxon>Alternaria</taxon>
        <taxon>Alternaria sect. Alternaria</taxon>
        <taxon>Alternaria alternata complex</taxon>
    </lineage>
</organism>
<evidence type="ECO:0000256" key="6">
    <source>
        <dbReference type="ARBA" id="ARBA00039009"/>
    </source>
</evidence>
<dbReference type="InterPro" id="IPR000873">
    <property type="entry name" value="AMP-dep_synth/lig_dom"/>
</dbReference>
<comment type="pathway">
    <text evidence="1">Mycotoxin biosynthesis.</text>
</comment>
<dbReference type="AlphaFoldDB" id="A0A4Q4M681"/>
<evidence type="ECO:0000259" key="9">
    <source>
        <dbReference type="Pfam" id="PF13193"/>
    </source>
</evidence>
<dbReference type="InterPro" id="IPR020845">
    <property type="entry name" value="AMP-binding_CS"/>
</dbReference>
<dbReference type="Gene3D" id="3.30.300.30">
    <property type="match status" value="1"/>
</dbReference>
<dbReference type="EC" id="6.2.1.2" evidence="6"/>
<dbReference type="Pfam" id="PF13193">
    <property type="entry name" value="AMP-binding_C"/>
    <property type="match status" value="1"/>
</dbReference>
<comment type="catalytic activity">
    <reaction evidence="7">
        <text>a medium-chain fatty acid + ATP + CoA = a medium-chain fatty acyl-CoA + AMP + diphosphate</text>
        <dbReference type="Rhea" id="RHEA:48340"/>
        <dbReference type="ChEBI" id="CHEBI:30616"/>
        <dbReference type="ChEBI" id="CHEBI:33019"/>
        <dbReference type="ChEBI" id="CHEBI:57287"/>
        <dbReference type="ChEBI" id="CHEBI:59558"/>
        <dbReference type="ChEBI" id="CHEBI:90546"/>
        <dbReference type="ChEBI" id="CHEBI:456215"/>
        <dbReference type="EC" id="6.2.1.2"/>
    </reaction>
    <physiologicalReaction direction="left-to-right" evidence="7">
        <dbReference type="Rhea" id="RHEA:48341"/>
    </physiologicalReaction>
</comment>
<dbReference type="InterPro" id="IPR025110">
    <property type="entry name" value="AMP-bd_C"/>
</dbReference>
<accession>A0A4Q4M681</accession>
<evidence type="ECO:0000313" key="11">
    <source>
        <dbReference type="Proteomes" id="UP000292402"/>
    </source>
</evidence>
<keyword evidence="3" id="KW-0436">Ligase</keyword>
<feature type="domain" description="AMP-dependent synthetase/ligase" evidence="8">
    <location>
        <begin position="23"/>
        <end position="403"/>
    </location>
</feature>
<evidence type="ECO:0000256" key="3">
    <source>
        <dbReference type="ARBA" id="ARBA00022598"/>
    </source>
</evidence>
<name>A0A4Q4M681_9PLEO</name>
<dbReference type="GO" id="GO:0006633">
    <property type="term" value="P:fatty acid biosynthetic process"/>
    <property type="evidence" value="ECO:0007669"/>
    <property type="project" value="TreeGrafter"/>
</dbReference>
<dbReference type="Gene3D" id="3.40.50.12780">
    <property type="entry name" value="N-terminal domain of ligase-like"/>
    <property type="match status" value="1"/>
</dbReference>
<comment type="similarity">
    <text evidence="2">Belongs to the ATP-dependent AMP-binding enzyme family.</text>
</comment>
<dbReference type="EMBL" id="PDXA01000041">
    <property type="protein sequence ID" value="RYN44466.1"/>
    <property type="molecule type" value="Genomic_DNA"/>
</dbReference>
<comment type="caution">
    <text evidence="10">The sequence shown here is derived from an EMBL/GenBank/DDBJ whole genome shotgun (WGS) entry which is preliminary data.</text>
</comment>
<dbReference type="InterPro" id="IPR045851">
    <property type="entry name" value="AMP-bd_C_sf"/>
</dbReference>
<proteinExistence type="inferred from homology"/>
<evidence type="ECO:0000259" key="8">
    <source>
        <dbReference type="Pfam" id="PF00501"/>
    </source>
</evidence>